<dbReference type="Gene3D" id="3.30.70.360">
    <property type="match status" value="1"/>
</dbReference>
<dbReference type="GO" id="GO:0070573">
    <property type="term" value="F:metallodipeptidase activity"/>
    <property type="evidence" value="ECO:0007669"/>
    <property type="project" value="InterPro"/>
</dbReference>
<dbReference type="GO" id="GO:0046872">
    <property type="term" value="F:metal ion binding"/>
    <property type="evidence" value="ECO:0007669"/>
    <property type="project" value="UniProtKB-KW"/>
</dbReference>
<protein>
    <submittedName>
        <fullName evidence="11">Metallo peptidase M20</fullName>
    </submittedName>
</protein>
<dbReference type="eggNOG" id="KOG2276">
    <property type="taxonomic scope" value="Eukaryota"/>
</dbReference>
<dbReference type="KEGG" id="hir:HETIRDRAFT_37368"/>
<dbReference type="GeneID" id="20671855"/>
<feature type="binding site" evidence="7">
    <location>
        <position position="335"/>
    </location>
    <ligand>
        <name>substrate</name>
        <note>ligand shared between homodimeric partners</note>
    </ligand>
</feature>
<evidence type="ECO:0000256" key="8">
    <source>
        <dbReference type="PIRSR" id="PIRSR037242-3"/>
    </source>
</evidence>
<keyword evidence="12" id="KW-1185">Reference proteome</keyword>
<dbReference type="InterPro" id="IPR017153">
    <property type="entry name" value="CNDP/DUG1"/>
</dbReference>
<dbReference type="PIRSF" id="PIRSF037242">
    <property type="entry name" value="CNDP_dipeptidase"/>
    <property type="match status" value="1"/>
</dbReference>
<feature type="active site" evidence="6">
    <location>
        <position position="100"/>
    </location>
</feature>
<dbReference type="InterPro" id="IPR051458">
    <property type="entry name" value="Cyt/Met_Dipeptidase"/>
</dbReference>
<dbReference type="Pfam" id="PF07687">
    <property type="entry name" value="M20_dimer"/>
    <property type="match status" value="1"/>
</dbReference>
<keyword evidence="5" id="KW-0482">Metalloprotease</keyword>
<feature type="binding site" description="in other chain" evidence="7">
    <location>
        <position position="348"/>
    </location>
    <ligand>
        <name>substrate</name>
        <note>ligand shared between homodimeric partners</note>
    </ligand>
</feature>
<evidence type="ECO:0000313" key="12">
    <source>
        <dbReference type="Proteomes" id="UP000030671"/>
    </source>
</evidence>
<dbReference type="EMBL" id="KI925463">
    <property type="protein sequence ID" value="ETW77227.1"/>
    <property type="molecule type" value="Genomic_DNA"/>
</dbReference>
<organism evidence="11 12">
    <name type="scientific">Heterobasidion irregulare (strain TC 32-1)</name>
    <dbReference type="NCBI Taxonomy" id="747525"/>
    <lineage>
        <taxon>Eukaryota</taxon>
        <taxon>Fungi</taxon>
        <taxon>Dikarya</taxon>
        <taxon>Basidiomycota</taxon>
        <taxon>Agaricomycotina</taxon>
        <taxon>Agaricomycetes</taxon>
        <taxon>Russulales</taxon>
        <taxon>Bondarzewiaceae</taxon>
        <taxon>Heterobasidion</taxon>
        <taxon>Heterobasidion annosum species complex</taxon>
    </lineage>
</organism>
<dbReference type="PANTHER" id="PTHR43270:SF4">
    <property type="entry name" value="CARNOSINE DIPEPTIDASE 2, ISOFORM A"/>
    <property type="match status" value="1"/>
</dbReference>
<evidence type="ECO:0000256" key="5">
    <source>
        <dbReference type="ARBA" id="ARBA00023049"/>
    </source>
</evidence>
<sequence>MPAPAEFLKFVDGHEEEFIQRLASAVEIPSISGDPAYRKDVFRMAEFLEAQLQTYGVETKSVPLGSHTLDGQELELPPAILGRIGNDKNKKTILIYGHFDVQPAELSDGWSYPPFKLTRDEATGRLYGRGSTDDKGPVIGWINVLHAHQALKIPLPVNLRFCFEGMEESGSEGLDELIINEVQKGEQGFFDNVDCVCISDNYWLNTRTPCLTYGLRGLTYFKVTVSGPAKDLHSGVFGRMVHEPMTDLVMLMSKLVDINGNILIPGVDEMVAGPTDEERALYNGLDYSIADVEVSAGGSIALSADKADVLMGRMRSPSLSLHGIEGAFHGAGAKTVIPAKVSGKFSIRLVPPQTPENVDPLVYKYLDAEFKKLKSKNSLVVEQLHGGKPWVENHKHWNYEAAKRATEQIYKQTPDFTREGGSIPVTLTFAEALGVNVLLLPMGRGDDGAHSTNEKLDKSNYIEGIKLLGTYLYEAAAAQ</sequence>
<feature type="binding site" evidence="8">
    <location>
        <position position="133"/>
    </location>
    <ligand>
        <name>Mn(2+)</name>
        <dbReference type="ChEBI" id="CHEBI:29035"/>
        <label>2</label>
    </ligand>
</feature>
<dbReference type="Proteomes" id="UP000030671">
    <property type="component" value="Unassembled WGS sequence"/>
</dbReference>
<reference evidence="11 12" key="1">
    <citation type="journal article" date="2012" name="New Phytol.">
        <title>Insight into trade-off between wood decay and parasitism from the genome of a fungal forest pathogen.</title>
        <authorList>
            <person name="Olson A."/>
            <person name="Aerts A."/>
            <person name="Asiegbu F."/>
            <person name="Belbahri L."/>
            <person name="Bouzid O."/>
            <person name="Broberg A."/>
            <person name="Canback B."/>
            <person name="Coutinho P.M."/>
            <person name="Cullen D."/>
            <person name="Dalman K."/>
            <person name="Deflorio G."/>
            <person name="van Diepen L.T."/>
            <person name="Dunand C."/>
            <person name="Duplessis S."/>
            <person name="Durling M."/>
            <person name="Gonthier P."/>
            <person name="Grimwood J."/>
            <person name="Fossdal C.G."/>
            <person name="Hansson D."/>
            <person name="Henrissat B."/>
            <person name="Hietala A."/>
            <person name="Himmelstrand K."/>
            <person name="Hoffmeister D."/>
            <person name="Hogberg N."/>
            <person name="James T.Y."/>
            <person name="Karlsson M."/>
            <person name="Kohler A."/>
            <person name="Kues U."/>
            <person name="Lee Y.H."/>
            <person name="Lin Y.C."/>
            <person name="Lind M."/>
            <person name="Lindquist E."/>
            <person name="Lombard V."/>
            <person name="Lucas S."/>
            <person name="Lunden K."/>
            <person name="Morin E."/>
            <person name="Murat C."/>
            <person name="Park J."/>
            <person name="Raffaello T."/>
            <person name="Rouze P."/>
            <person name="Salamov A."/>
            <person name="Schmutz J."/>
            <person name="Solheim H."/>
            <person name="Stahlberg J."/>
            <person name="Velez H."/>
            <person name="de Vries R.P."/>
            <person name="Wiebenga A."/>
            <person name="Woodward S."/>
            <person name="Yakovlev I."/>
            <person name="Garbelotto M."/>
            <person name="Martin F."/>
            <person name="Grigoriev I.V."/>
            <person name="Stenlid J."/>
        </authorList>
    </citation>
    <scope>NUCLEOTIDE SEQUENCE [LARGE SCALE GENOMIC DNA]</scope>
    <source>
        <strain evidence="11 12">TC 32-1</strain>
    </source>
</reference>
<dbReference type="InterPro" id="IPR011650">
    <property type="entry name" value="Peptidase_M20_dimer"/>
</dbReference>
<dbReference type="InterPro" id="IPR002933">
    <property type="entry name" value="Peptidase_M20"/>
</dbReference>
<comment type="similarity">
    <text evidence="1">Belongs to the peptidase M20A family.</text>
</comment>
<dbReference type="PROSITE" id="PS00759">
    <property type="entry name" value="ARGE_DAPE_CPG2_2"/>
    <property type="match status" value="1"/>
</dbReference>
<dbReference type="CDD" id="cd05676">
    <property type="entry name" value="M20_dipept_like_CNDP"/>
    <property type="match status" value="1"/>
</dbReference>
<keyword evidence="4" id="KW-0378">Hydrolase</keyword>
<dbReference type="InterPro" id="IPR001261">
    <property type="entry name" value="ArgE/DapE_CS"/>
</dbReference>
<feature type="binding site" evidence="8">
    <location>
        <position position="450"/>
    </location>
    <ligand>
        <name>Mn(2+)</name>
        <dbReference type="ChEBI" id="CHEBI:29035"/>
        <label>1</label>
    </ligand>
</feature>
<accession>W4JUK4</accession>
<comment type="cofactor">
    <cofactor evidence="8">
        <name>Mn(2+)</name>
        <dbReference type="ChEBI" id="CHEBI:29035"/>
    </cofactor>
    <text evidence="8">Binds 2 manganese ions per subunit.</text>
</comment>
<dbReference type="FunCoup" id="W4JUK4">
    <property type="interactions" value="185"/>
</dbReference>
<evidence type="ECO:0000313" key="11">
    <source>
        <dbReference type="EMBL" id="ETW77227.1"/>
    </source>
</evidence>
<proteinExistence type="inferred from homology"/>
<dbReference type="PANTHER" id="PTHR43270">
    <property type="entry name" value="BETA-ALA-HIS DIPEPTIDASE"/>
    <property type="match status" value="1"/>
</dbReference>
<feature type="binding site" description="in other chain" evidence="7">
    <location>
        <position position="200"/>
    </location>
    <ligand>
        <name>substrate</name>
        <note>ligand shared between homodimeric partners</note>
    </ligand>
</feature>
<evidence type="ECO:0000256" key="6">
    <source>
        <dbReference type="PIRSR" id="PIRSR037242-1"/>
    </source>
</evidence>
<evidence type="ECO:0000256" key="2">
    <source>
        <dbReference type="ARBA" id="ARBA00022670"/>
    </source>
</evidence>
<feature type="domain" description="Peptidase M20 dimerisation" evidence="10">
    <location>
        <begin position="213"/>
        <end position="372"/>
    </location>
</feature>
<gene>
    <name evidence="11" type="ORF">HETIRDRAFT_37368</name>
</gene>
<dbReference type="GO" id="GO:0006508">
    <property type="term" value="P:proteolysis"/>
    <property type="evidence" value="ECO:0007669"/>
    <property type="project" value="UniProtKB-KW"/>
</dbReference>
<feature type="binding site" evidence="8">
    <location>
        <position position="98"/>
    </location>
    <ligand>
        <name>Mn(2+)</name>
        <dbReference type="ChEBI" id="CHEBI:29035"/>
        <label>2</label>
    </ligand>
</feature>
<dbReference type="HOGENOM" id="CLU_029469_3_0_1"/>
<keyword evidence="3 8" id="KW-0479">Metal-binding</keyword>
<feature type="active site" description="Proton acceptor" evidence="6">
    <location>
        <position position="167"/>
    </location>
</feature>
<evidence type="ECO:0000256" key="4">
    <source>
        <dbReference type="ARBA" id="ARBA00022801"/>
    </source>
</evidence>
<evidence type="ECO:0000256" key="7">
    <source>
        <dbReference type="PIRSR" id="PIRSR037242-2"/>
    </source>
</evidence>
<feature type="binding site" description="in other chain" evidence="7">
    <location>
        <position position="450"/>
    </location>
    <ligand>
        <name>substrate</name>
        <note>ligand shared between homodimeric partners</note>
    </ligand>
</feature>
<feature type="binding site" evidence="8">
    <location>
        <position position="133"/>
    </location>
    <ligand>
        <name>Mn(2+)</name>
        <dbReference type="ChEBI" id="CHEBI:29035"/>
        <label>1</label>
    </ligand>
</feature>
<dbReference type="STRING" id="747525.W4JUK4"/>
<keyword evidence="2" id="KW-0645">Protease</keyword>
<evidence type="ECO:0000256" key="3">
    <source>
        <dbReference type="ARBA" id="ARBA00022723"/>
    </source>
</evidence>
<dbReference type="Pfam" id="PF01546">
    <property type="entry name" value="Peptidase_M20"/>
    <property type="match status" value="1"/>
</dbReference>
<evidence type="ECO:0000256" key="1">
    <source>
        <dbReference type="ARBA" id="ARBA00006247"/>
    </source>
</evidence>
<name>W4JUK4_HETIT</name>
<dbReference type="InParanoid" id="W4JUK4"/>
<keyword evidence="8" id="KW-0464">Manganese</keyword>
<dbReference type="OrthoDB" id="7832001at2759"/>
<dbReference type="SUPFAM" id="SSF53187">
    <property type="entry name" value="Zn-dependent exopeptidases"/>
    <property type="match status" value="1"/>
</dbReference>
<dbReference type="AlphaFoldDB" id="W4JUK4"/>
<feature type="site" description="Important for catalytic activity" evidence="9">
    <location>
        <position position="233"/>
    </location>
</feature>
<dbReference type="Gene3D" id="3.40.630.10">
    <property type="entry name" value="Zn peptidases"/>
    <property type="match status" value="1"/>
</dbReference>
<dbReference type="RefSeq" id="XP_009550477.1">
    <property type="nucleotide sequence ID" value="XM_009552182.1"/>
</dbReference>
<feature type="binding site" evidence="8">
    <location>
        <position position="168"/>
    </location>
    <ligand>
        <name>Mn(2+)</name>
        <dbReference type="ChEBI" id="CHEBI:29035"/>
        <label>1</label>
    </ligand>
</feature>
<evidence type="ECO:0000256" key="9">
    <source>
        <dbReference type="PIRSR" id="PIRSR037242-4"/>
    </source>
</evidence>
<feature type="binding site" evidence="8">
    <location>
        <position position="200"/>
    </location>
    <ligand>
        <name>Mn(2+)</name>
        <dbReference type="ChEBI" id="CHEBI:29035"/>
        <label>2</label>
    </ligand>
</feature>
<feature type="binding site" description="in other chain" evidence="7">
    <location>
        <position position="422"/>
    </location>
    <ligand>
        <name>substrate</name>
        <note>ligand shared between homodimeric partners</note>
    </ligand>
</feature>
<feature type="binding site" evidence="7">
    <location>
        <position position="233"/>
    </location>
    <ligand>
        <name>substrate</name>
        <note>ligand shared between homodimeric partners</note>
    </ligand>
</feature>
<evidence type="ECO:0000259" key="10">
    <source>
        <dbReference type="Pfam" id="PF07687"/>
    </source>
</evidence>